<evidence type="ECO:0000313" key="2">
    <source>
        <dbReference type="EMBL" id="KAL1408019.1"/>
    </source>
</evidence>
<dbReference type="RefSeq" id="XP_069207963.1">
    <property type="nucleotide sequence ID" value="XM_069353321.1"/>
</dbReference>
<sequence length="199" mass="22521">MVARNNVKEEGAVPTSQIQAIFWTQRQRFIFAYYVFYAIIDVTLLGLISWNIHKHGNTWTNYPNGMYYHALGLGLFATIFTLLVSIFHWALGHLLLTFTFFACGVLFGTVAGILTATPFGHGLQCGNPVDRFPPQYRPFVDDCAKVTATNGLSWAMFALATAGFFFMLQDKYACTSKRDHVYINYEAPEPKKIHDEEEA</sequence>
<keyword evidence="1" id="KW-1133">Transmembrane helix</keyword>
<evidence type="ECO:0000256" key="1">
    <source>
        <dbReference type="SAM" id="Phobius"/>
    </source>
</evidence>
<dbReference type="GeneID" id="95985859"/>
<evidence type="ECO:0008006" key="4">
    <source>
        <dbReference type="Google" id="ProtNLM"/>
    </source>
</evidence>
<dbReference type="EMBL" id="JBBXJM010000004">
    <property type="protein sequence ID" value="KAL1408019.1"/>
    <property type="molecule type" value="Genomic_DNA"/>
</dbReference>
<keyword evidence="3" id="KW-1185">Reference proteome</keyword>
<comment type="caution">
    <text evidence="2">The sequence shown here is derived from an EMBL/GenBank/DDBJ whole genome shotgun (WGS) entry which is preliminary data.</text>
</comment>
<gene>
    <name evidence="2" type="ORF">Q8F55_004816</name>
</gene>
<feature type="transmembrane region" description="Helical" evidence="1">
    <location>
        <begin position="65"/>
        <end position="87"/>
    </location>
</feature>
<dbReference type="Proteomes" id="UP001565368">
    <property type="component" value="Unassembled WGS sequence"/>
</dbReference>
<accession>A0ABR3PZV8</accession>
<protein>
    <recommendedName>
        <fullName evidence="4">MARVEL domain-containing protein</fullName>
    </recommendedName>
</protein>
<reference evidence="2 3" key="1">
    <citation type="submission" date="2023-08" db="EMBL/GenBank/DDBJ databases">
        <title>Annotated Genome Sequence of Vanrija albida AlHP1.</title>
        <authorList>
            <person name="Herzog R."/>
        </authorList>
    </citation>
    <scope>NUCLEOTIDE SEQUENCE [LARGE SCALE GENOMIC DNA]</scope>
    <source>
        <strain evidence="2 3">AlHP1</strain>
    </source>
</reference>
<proteinExistence type="predicted"/>
<evidence type="ECO:0000313" key="3">
    <source>
        <dbReference type="Proteomes" id="UP001565368"/>
    </source>
</evidence>
<feature type="transmembrane region" description="Helical" evidence="1">
    <location>
        <begin position="151"/>
        <end position="168"/>
    </location>
</feature>
<organism evidence="2 3">
    <name type="scientific">Vanrija albida</name>
    <dbReference type="NCBI Taxonomy" id="181172"/>
    <lineage>
        <taxon>Eukaryota</taxon>
        <taxon>Fungi</taxon>
        <taxon>Dikarya</taxon>
        <taxon>Basidiomycota</taxon>
        <taxon>Agaricomycotina</taxon>
        <taxon>Tremellomycetes</taxon>
        <taxon>Trichosporonales</taxon>
        <taxon>Trichosporonaceae</taxon>
        <taxon>Vanrija</taxon>
    </lineage>
</organism>
<keyword evidence="1" id="KW-0812">Transmembrane</keyword>
<name>A0ABR3PZV8_9TREE</name>
<keyword evidence="1" id="KW-0472">Membrane</keyword>
<feature type="transmembrane region" description="Helical" evidence="1">
    <location>
        <begin position="94"/>
        <end position="114"/>
    </location>
</feature>
<feature type="transmembrane region" description="Helical" evidence="1">
    <location>
        <begin position="31"/>
        <end position="53"/>
    </location>
</feature>